<sequence>MDSNITDLDKRGDLILRFGASLTKDLRVCSRTMARASDVFEKMLFGPFKESQKEDKEWVIELPEDNIEPMTTILAIAHCCHKMVPDSVTISELFELLILGDKYDMTHHLRHYLRKWVPQTEDVDFGEDTLLLAWIASNLGAKELFEKAIIEIAKHYPNTDFYPKEGRVGFFNGTKDDGSSFDTHIRVSDIIGEFLAVQRRRLTGKDKMKLTITRYGHRNAKELI</sequence>
<reference evidence="3" key="1">
    <citation type="journal article" date="2014" name="Genome Announc.">
        <title>Draft genome sequence of Colletotrichum sublineola, a destructive pathogen of cultivated sorghum.</title>
        <authorList>
            <person name="Baroncelli R."/>
            <person name="Sanz-Martin J.M."/>
            <person name="Rech G.E."/>
            <person name="Sukno S.A."/>
            <person name="Thon M.R."/>
        </authorList>
    </citation>
    <scope>NUCLEOTIDE SEQUENCE [LARGE SCALE GENOMIC DNA]</scope>
    <source>
        <strain evidence="3">TX430BB</strain>
    </source>
</reference>
<comment type="caution">
    <text evidence="2">The sequence shown here is derived from an EMBL/GenBank/DDBJ whole genome shotgun (WGS) entry which is preliminary data.</text>
</comment>
<accession>A0A066XHZ7</accession>
<gene>
    <name evidence="2" type="ORF">CSUB01_12515</name>
</gene>
<dbReference type="Proteomes" id="UP000027238">
    <property type="component" value="Unassembled WGS sequence"/>
</dbReference>
<evidence type="ECO:0000313" key="3">
    <source>
        <dbReference type="Proteomes" id="UP000027238"/>
    </source>
</evidence>
<organism evidence="2 3">
    <name type="scientific">Colletotrichum sublineola</name>
    <name type="common">Sorghum anthracnose fungus</name>
    <dbReference type="NCBI Taxonomy" id="1173701"/>
    <lineage>
        <taxon>Eukaryota</taxon>
        <taxon>Fungi</taxon>
        <taxon>Dikarya</taxon>
        <taxon>Ascomycota</taxon>
        <taxon>Pezizomycotina</taxon>
        <taxon>Sordariomycetes</taxon>
        <taxon>Hypocreomycetidae</taxon>
        <taxon>Glomerellales</taxon>
        <taxon>Glomerellaceae</taxon>
        <taxon>Colletotrichum</taxon>
        <taxon>Colletotrichum graminicola species complex</taxon>
    </lineage>
</organism>
<evidence type="ECO:0000259" key="1">
    <source>
        <dbReference type="Pfam" id="PF00651"/>
    </source>
</evidence>
<dbReference type="STRING" id="1173701.A0A066XHZ7"/>
<dbReference type="Pfam" id="PF00651">
    <property type="entry name" value="BTB"/>
    <property type="match status" value="1"/>
</dbReference>
<dbReference type="OrthoDB" id="5275938at2759"/>
<evidence type="ECO:0000313" key="2">
    <source>
        <dbReference type="EMBL" id="KDN68803.1"/>
    </source>
</evidence>
<feature type="domain" description="BTB" evidence="1">
    <location>
        <begin position="13"/>
        <end position="112"/>
    </location>
</feature>
<dbReference type="EMBL" id="JMSE01000614">
    <property type="protein sequence ID" value="KDN68803.1"/>
    <property type="molecule type" value="Genomic_DNA"/>
</dbReference>
<dbReference type="HOGENOM" id="CLU_1234943_0_0_1"/>
<dbReference type="SUPFAM" id="SSF54695">
    <property type="entry name" value="POZ domain"/>
    <property type="match status" value="1"/>
</dbReference>
<protein>
    <recommendedName>
        <fullName evidence="1">BTB domain-containing protein</fullName>
    </recommendedName>
</protein>
<keyword evidence="3" id="KW-1185">Reference proteome</keyword>
<dbReference type="Gene3D" id="3.30.710.10">
    <property type="entry name" value="Potassium Channel Kv1.1, Chain A"/>
    <property type="match status" value="1"/>
</dbReference>
<dbReference type="eggNOG" id="ENOG502T5DT">
    <property type="taxonomic scope" value="Eukaryota"/>
</dbReference>
<name>A0A066XHZ7_COLSU</name>
<dbReference type="AlphaFoldDB" id="A0A066XHZ7"/>
<dbReference type="InterPro" id="IPR011333">
    <property type="entry name" value="SKP1/BTB/POZ_sf"/>
</dbReference>
<proteinExistence type="predicted"/>
<dbReference type="InterPro" id="IPR000210">
    <property type="entry name" value="BTB/POZ_dom"/>
</dbReference>